<dbReference type="PANTHER" id="PTHR16466">
    <property type="entry name" value="TELOMERE REPEAT-BINDING FACTOR 2-INTERACTING PROTEIN 1"/>
    <property type="match status" value="1"/>
</dbReference>
<dbReference type="Gene3D" id="1.10.10.2170">
    <property type="match status" value="1"/>
</dbReference>
<sequence>MASNTAGEAEQGRREGDGHDGIFQGMSFWLSENVPQKRRFKELIQQNDGVVKLREKDAGVLIVDHKRKNLPPNAYSYQFIEKSIQKGILEDLEVHKAGPSTARPVGATNIQARSHRLAYTIEDDQSIFDYVQQFEKNPKASISGNKIYEEFAAQHPRHTFQSWRDRYLKRLRGRPRPGGMIEPTAATADSEETRRSQSAHATTSRGDQVAAERNTPRRGPQERKRKRSPEPTESGEREPNRMASKQQTKAANQHPIPQPPEVVVPHESLVEKRKSPRRGEPPSPKKAKITTQQPPEVAVPHESLVEKRKSPRREEPPSPKKAKITTQQNTETAVNQEYAGGTSIGIDNLFLELPFLPPSPAAEEEEEAPEQDIESWIDNRLREGKGDEAQIIESLRCTSMDPTLADKVLDSIAAGNSIPADMRGVWTAEDDRSLEAQDTREIQRLMDKHGSVYFDYRWEYLNMARAEGLENPSTT</sequence>
<gene>
    <name evidence="13" type="ORF">APUU_21161S</name>
</gene>
<feature type="compositionally biased region" description="Basic and acidic residues" evidence="9">
    <location>
        <begin position="303"/>
        <end position="318"/>
    </location>
</feature>
<dbReference type="EMBL" id="AP024444">
    <property type="protein sequence ID" value="BCS20729.1"/>
    <property type="molecule type" value="Genomic_DNA"/>
</dbReference>
<evidence type="ECO:0000313" key="13">
    <source>
        <dbReference type="EMBL" id="BCS20729.1"/>
    </source>
</evidence>
<feature type="region of interest" description="Disordered" evidence="9">
    <location>
        <begin position="1"/>
        <end position="20"/>
    </location>
</feature>
<comment type="similarity">
    <text evidence="1 8">Belongs to the RAP1 family.</text>
</comment>
<evidence type="ECO:0000256" key="9">
    <source>
        <dbReference type="SAM" id="MobiDB-lite"/>
    </source>
</evidence>
<dbReference type="InterPro" id="IPR039595">
    <property type="entry name" value="TE2IP/Rap1"/>
</dbReference>
<dbReference type="KEGG" id="apuu:APUU_21161S"/>
<proteinExistence type="inferred from homology"/>
<dbReference type="CDD" id="cd11653">
    <property type="entry name" value="rap1_RCT"/>
    <property type="match status" value="1"/>
</dbReference>
<dbReference type="GeneID" id="64970734"/>
<dbReference type="Pfam" id="PF08914">
    <property type="entry name" value="Myb_Rap1"/>
    <property type="match status" value="1"/>
</dbReference>
<evidence type="ECO:0000259" key="12">
    <source>
        <dbReference type="Pfam" id="PF16589"/>
    </source>
</evidence>
<dbReference type="InterPro" id="IPR015010">
    <property type="entry name" value="TERF2IP_Myb"/>
</dbReference>
<evidence type="ECO:0000259" key="10">
    <source>
        <dbReference type="Pfam" id="PF08914"/>
    </source>
</evidence>
<evidence type="ECO:0000256" key="6">
    <source>
        <dbReference type="ARBA" id="ARBA00023163"/>
    </source>
</evidence>
<keyword evidence="14" id="KW-1185">Reference proteome</keyword>
<accession>A0A7R7XHG8</accession>
<dbReference type="Proteomes" id="UP000654913">
    <property type="component" value="Chromosome 2"/>
</dbReference>
<evidence type="ECO:0000256" key="7">
    <source>
        <dbReference type="ARBA" id="ARBA00023242"/>
    </source>
</evidence>
<dbReference type="SUPFAM" id="SSF46689">
    <property type="entry name" value="Homeodomain-like"/>
    <property type="match status" value="1"/>
</dbReference>
<organism evidence="13 14">
    <name type="scientific">Aspergillus puulaauensis</name>
    <dbReference type="NCBI Taxonomy" id="1220207"/>
    <lineage>
        <taxon>Eukaryota</taxon>
        <taxon>Fungi</taxon>
        <taxon>Dikarya</taxon>
        <taxon>Ascomycota</taxon>
        <taxon>Pezizomycotina</taxon>
        <taxon>Eurotiomycetes</taxon>
        <taxon>Eurotiomycetidae</taxon>
        <taxon>Eurotiales</taxon>
        <taxon>Aspergillaceae</taxon>
        <taxon>Aspergillus</taxon>
    </lineage>
</organism>
<dbReference type="InterPro" id="IPR021661">
    <property type="entry name" value="Rap1_C"/>
</dbReference>
<comment type="subcellular location">
    <subcellularLocation>
        <location evidence="8">Nucleus</location>
    </subcellularLocation>
    <subcellularLocation>
        <location evidence="8">Chromosome</location>
        <location evidence="8">Telomere</location>
    </subcellularLocation>
</comment>
<feature type="domain" description="TRF2-interacting telomeric protein/Rap1 C-terminal" evidence="11">
    <location>
        <begin position="388"/>
        <end position="462"/>
    </location>
</feature>
<reference evidence="13" key="1">
    <citation type="submission" date="2021-01" db="EMBL/GenBank/DDBJ databases">
        <authorList>
            <consortium name="Aspergillus puulaauensis MK2 genome sequencing consortium"/>
            <person name="Kazuki M."/>
            <person name="Futagami T."/>
        </authorList>
    </citation>
    <scope>NUCLEOTIDE SEQUENCE</scope>
    <source>
        <strain evidence="13">MK2</strain>
    </source>
</reference>
<keyword evidence="2 8" id="KW-0158">Chromosome</keyword>
<dbReference type="Pfam" id="PF11626">
    <property type="entry name" value="Rap1_C"/>
    <property type="match status" value="1"/>
</dbReference>
<evidence type="ECO:0000256" key="8">
    <source>
        <dbReference type="RuleBase" id="RU367107"/>
    </source>
</evidence>
<dbReference type="GO" id="GO:0031848">
    <property type="term" value="P:protection from non-homologous end joining at telomere"/>
    <property type="evidence" value="ECO:0007669"/>
    <property type="project" value="TreeGrafter"/>
</dbReference>
<dbReference type="RefSeq" id="XP_041552923.1">
    <property type="nucleotide sequence ID" value="XM_041699882.1"/>
</dbReference>
<dbReference type="InterPro" id="IPR009057">
    <property type="entry name" value="Homeodomain-like_sf"/>
</dbReference>
<dbReference type="Pfam" id="PF16589">
    <property type="entry name" value="BRCT_2"/>
    <property type="match status" value="1"/>
</dbReference>
<keyword evidence="7 8" id="KW-0539">Nucleus</keyword>
<dbReference type="OrthoDB" id="435460at2759"/>
<keyword evidence="5" id="KW-0010">Activator</keyword>
<dbReference type="InterPro" id="IPR001357">
    <property type="entry name" value="BRCT_dom"/>
</dbReference>
<feature type="domain" description="TERF2-interacting telomeric protein 1 Myb" evidence="10">
    <location>
        <begin position="119"/>
        <end position="178"/>
    </location>
</feature>
<dbReference type="AlphaFoldDB" id="A0A7R7XHG8"/>
<reference evidence="13" key="2">
    <citation type="submission" date="2021-02" db="EMBL/GenBank/DDBJ databases">
        <title>Aspergillus puulaauensis MK2 genome sequence.</title>
        <authorList>
            <person name="Futagami T."/>
            <person name="Mori K."/>
            <person name="Kadooka C."/>
            <person name="Tanaka T."/>
        </authorList>
    </citation>
    <scope>NUCLEOTIDE SEQUENCE</scope>
    <source>
        <strain evidence="13">MK2</strain>
    </source>
</reference>
<evidence type="ECO:0000259" key="11">
    <source>
        <dbReference type="Pfam" id="PF11626"/>
    </source>
</evidence>
<dbReference type="CDD" id="cd11655">
    <property type="entry name" value="rap1_myb-like"/>
    <property type="match status" value="1"/>
</dbReference>
<comment type="function">
    <text evidence="8">Involved in the regulation of telomere length, clustering and has a specific role in telomere position effect (TPE).</text>
</comment>
<keyword evidence="3 8" id="KW-0779">Telomere</keyword>
<dbReference type="GO" id="GO:0010833">
    <property type="term" value="P:telomere maintenance via telomere lengthening"/>
    <property type="evidence" value="ECO:0007669"/>
    <property type="project" value="UniProtKB-UniRule"/>
</dbReference>
<evidence type="ECO:0000256" key="1">
    <source>
        <dbReference type="ARBA" id="ARBA00010467"/>
    </source>
</evidence>
<keyword evidence="6" id="KW-0804">Transcription</keyword>
<feature type="domain" description="BRCT" evidence="12">
    <location>
        <begin position="22"/>
        <end position="93"/>
    </location>
</feature>
<evidence type="ECO:0000313" key="14">
    <source>
        <dbReference type="Proteomes" id="UP000654913"/>
    </source>
</evidence>
<dbReference type="InterPro" id="IPR038104">
    <property type="entry name" value="Rap1_C_sf"/>
</dbReference>
<name>A0A7R7XHG8_9EURO</name>
<evidence type="ECO:0000256" key="2">
    <source>
        <dbReference type="ARBA" id="ARBA00022454"/>
    </source>
</evidence>
<dbReference type="GO" id="GO:0070187">
    <property type="term" value="C:shelterin complex"/>
    <property type="evidence" value="ECO:0007669"/>
    <property type="project" value="TreeGrafter"/>
</dbReference>
<feature type="compositionally biased region" description="Basic and acidic residues" evidence="9">
    <location>
        <begin position="228"/>
        <end position="240"/>
    </location>
</feature>
<dbReference type="PANTHER" id="PTHR16466:SF6">
    <property type="entry name" value="TELOMERIC REPEAT-BINDING FACTOR 2-INTERACTING PROTEIN 1"/>
    <property type="match status" value="1"/>
</dbReference>
<feature type="compositionally biased region" description="Basic and acidic residues" evidence="9">
    <location>
        <begin position="268"/>
        <end position="280"/>
    </location>
</feature>
<dbReference type="Gene3D" id="1.10.10.60">
    <property type="entry name" value="Homeodomain-like"/>
    <property type="match status" value="1"/>
</dbReference>
<comment type="subunit">
    <text evidence="8">Homodimer.</text>
</comment>
<feature type="region of interest" description="Disordered" evidence="9">
    <location>
        <begin position="172"/>
        <end position="330"/>
    </location>
</feature>
<protein>
    <recommendedName>
        <fullName evidence="8">DNA-binding protein RAP1</fullName>
    </recommendedName>
</protein>
<feature type="compositionally biased region" description="Basic and acidic residues" evidence="9">
    <location>
        <begin position="10"/>
        <end position="20"/>
    </location>
</feature>
<dbReference type="GO" id="GO:0042162">
    <property type="term" value="F:telomeric DNA binding"/>
    <property type="evidence" value="ECO:0007669"/>
    <property type="project" value="TreeGrafter"/>
</dbReference>
<evidence type="ECO:0000256" key="5">
    <source>
        <dbReference type="ARBA" id="ARBA00023159"/>
    </source>
</evidence>
<evidence type="ECO:0000256" key="3">
    <source>
        <dbReference type="ARBA" id="ARBA00022895"/>
    </source>
</evidence>
<keyword evidence="4" id="KW-0805">Transcription regulation</keyword>
<feature type="compositionally biased region" description="Polar residues" evidence="9">
    <location>
        <begin position="196"/>
        <end position="206"/>
    </location>
</feature>
<evidence type="ECO:0000256" key="4">
    <source>
        <dbReference type="ARBA" id="ARBA00023015"/>
    </source>
</evidence>